<dbReference type="InterPro" id="IPR000953">
    <property type="entry name" value="Chromo/chromo_shadow_dom"/>
</dbReference>
<dbReference type="SMART" id="SM00298">
    <property type="entry name" value="CHROMO"/>
    <property type="match status" value="1"/>
</dbReference>
<keyword evidence="3" id="KW-0548">Nucleotidyltransferase</keyword>
<protein>
    <recommendedName>
        <fullName evidence="22">Ty3/gypsy retrotransposon protein</fullName>
    </recommendedName>
</protein>
<dbReference type="GO" id="GO:0046872">
    <property type="term" value="F:metal ion binding"/>
    <property type="evidence" value="ECO:0007669"/>
    <property type="project" value="UniProtKB-KW"/>
</dbReference>
<dbReference type="Gene3D" id="3.30.70.270">
    <property type="match status" value="2"/>
</dbReference>
<keyword evidence="2" id="KW-0808">Transferase</keyword>
<keyword evidence="5" id="KW-0479">Metal-binding</keyword>
<dbReference type="PANTHER" id="PTHR37984">
    <property type="entry name" value="PROTEIN CBG26694"/>
    <property type="match status" value="1"/>
</dbReference>
<dbReference type="GO" id="GO:0003677">
    <property type="term" value="F:DNA binding"/>
    <property type="evidence" value="ECO:0007669"/>
    <property type="project" value="UniProtKB-KW"/>
</dbReference>
<dbReference type="InterPro" id="IPR012337">
    <property type="entry name" value="RNaseH-like_sf"/>
</dbReference>
<evidence type="ECO:0000256" key="8">
    <source>
        <dbReference type="ARBA" id="ARBA00022801"/>
    </source>
</evidence>
<dbReference type="GO" id="GO:0051499">
    <property type="term" value="F:D-aminoacyl-tRNA deacylase activity"/>
    <property type="evidence" value="ECO:0007669"/>
    <property type="project" value="InterPro"/>
</dbReference>
<feature type="domain" description="Integrase catalytic" evidence="19">
    <location>
        <begin position="1180"/>
        <end position="1344"/>
    </location>
</feature>
<dbReference type="GO" id="GO:0015074">
    <property type="term" value="P:DNA integration"/>
    <property type="evidence" value="ECO:0007669"/>
    <property type="project" value="UniProtKB-KW"/>
</dbReference>
<dbReference type="Pfam" id="PF00078">
    <property type="entry name" value="RVT_1"/>
    <property type="match status" value="1"/>
</dbReference>
<feature type="region of interest" description="Disordered" evidence="16">
    <location>
        <begin position="76"/>
        <end position="130"/>
    </location>
</feature>
<dbReference type="CDD" id="cd01647">
    <property type="entry name" value="RT_LTR"/>
    <property type="match status" value="1"/>
</dbReference>
<dbReference type="InterPro" id="IPR001584">
    <property type="entry name" value="Integrase_cat-core"/>
</dbReference>
<dbReference type="Gene3D" id="3.50.80.10">
    <property type="entry name" value="D-tyrosyl-tRNA(Tyr) deacylase"/>
    <property type="match status" value="1"/>
</dbReference>
<dbReference type="FunFam" id="3.30.70.270:FF:000020">
    <property type="entry name" value="Transposon Tf2-6 polyprotein-like Protein"/>
    <property type="match status" value="1"/>
</dbReference>
<dbReference type="InterPro" id="IPR041577">
    <property type="entry name" value="RT_RNaseH_2"/>
</dbReference>
<dbReference type="Gene3D" id="3.10.10.10">
    <property type="entry name" value="HIV Type 1 Reverse Transcriptase, subunit A, domain 1"/>
    <property type="match status" value="1"/>
</dbReference>
<evidence type="ECO:0000256" key="16">
    <source>
        <dbReference type="SAM" id="MobiDB-lite"/>
    </source>
</evidence>
<evidence type="ECO:0000256" key="7">
    <source>
        <dbReference type="ARBA" id="ARBA00022759"/>
    </source>
</evidence>
<dbReference type="Pfam" id="PF17919">
    <property type="entry name" value="RT_RNaseH_2"/>
    <property type="match status" value="1"/>
</dbReference>
<comment type="caution">
    <text evidence="20">The sequence shown here is derived from an EMBL/GenBank/DDBJ whole genome shotgun (WGS) entry which is preliminary data.</text>
</comment>
<dbReference type="SUPFAM" id="SSF53098">
    <property type="entry name" value="Ribonuclease H-like"/>
    <property type="match status" value="1"/>
</dbReference>
<dbReference type="CDD" id="cd09274">
    <property type="entry name" value="RNase_HI_RT_Ty3"/>
    <property type="match status" value="1"/>
</dbReference>
<reference evidence="20 21" key="1">
    <citation type="journal article" date="2017" name="Nat. Commun.">
        <title>Genome assembly with in vitro proximity ligation data and whole-genome triplication in lettuce.</title>
        <authorList>
            <person name="Reyes-Chin-Wo S."/>
            <person name="Wang Z."/>
            <person name="Yang X."/>
            <person name="Kozik A."/>
            <person name="Arikit S."/>
            <person name="Song C."/>
            <person name="Xia L."/>
            <person name="Froenicke L."/>
            <person name="Lavelle D.O."/>
            <person name="Truco M.J."/>
            <person name="Xia R."/>
            <person name="Zhu S."/>
            <person name="Xu C."/>
            <person name="Xu H."/>
            <person name="Xu X."/>
            <person name="Cox K."/>
            <person name="Korf I."/>
            <person name="Meyers B.C."/>
            <person name="Michelmore R.W."/>
        </authorList>
    </citation>
    <scope>NUCLEOTIDE SEQUENCE [LARGE SCALE GENOMIC DNA]</scope>
    <source>
        <strain evidence="21">cv. Salinas</strain>
        <tissue evidence="20">Seedlings</tissue>
    </source>
</reference>
<evidence type="ECO:0000256" key="3">
    <source>
        <dbReference type="ARBA" id="ARBA00022695"/>
    </source>
</evidence>
<dbReference type="EMBL" id="NBSK02000001">
    <property type="protein sequence ID" value="KAJ0228165.1"/>
    <property type="molecule type" value="Genomic_DNA"/>
</dbReference>
<sequence>MAGEKGGGKEAGGAQLKRVESLESELGVLYDRLETQGNQIQHQADSIASIQLKMDQNQLKMDQKLEEVLRAVTKGMKSGEGEKESEPVSSILATPKESAGGYRSGVVGGSGGSGDGGNGRTNNGEPTGGTNWRFRKLDMPLFDGENPDGWILRAERYFNFYRLSEADKMEAAVVALEGDALLWYQWEHTRRPVTRWDEMKSLLLRQFRPGTAGTLHQQWLALIQSGSVLEYQRAFIELLAPLNNIPDDITLGHFINGLQEEIRSEVQLLSPISVEQAMTLAIKVERKLNSQLHRKSSLSTVTPRTNTSGTLSGTPLITPLKTTYFPPRSSTVPTHTPAVSIKNPSKPGGEVRRLSDKELQYKRSKGLCFRCDEKWSAGHQCKRKELSVLLMQEEETGEEDPPDEVNEFANLDTNELPLISGVCLNSVTGNLNPKTLKLKGIIKDTEVVVLIDPGATHNFLSLATIDQLQIPVNPTPGFGVSLGTGESVTGRGNCQGVLIHIQGLDIREDFLPLTLGNSDVILGIQWLEKLGAVTTNWKTQVMKFQIEGHGVTLRGDPSLERAKISLKTMIRTIGSVGGGYWVQLNQVEDQQPVNHIKDCPPFLLPVLQRYASVFSWKGGLPPLRNHQHAINLKEGTGPVTVRPYRYSHTQKAEIERLLHDMLDSKIIQPSRSPFASPVLLVKKKDGSWRFCVDYRALNKVTVKDKFPIPVIDELLDELHGSRMFSKLDLKSGYHQIRMKVDDIHKTAFRTHEGHYEFKVMPFGLTNAPATFQSVMNEIFRPHLRKFVLVFFDDILIYSRDESQHLSHLKIVLETLKQHELYANSAKCEWGKNQIAYLGHVISKQGVAVDPEKVKAIEQWPIPKSLRELRGFLGLTGYYRKFISGYASIAAPLTDQLRKDCFGWSPIAIQAFNTLKAALMKAPILAMPDFTKLFIIETDASGKGIGAVLLQNKHPVAFYSQVLGVKNRLKSIYEKELMAIVLAVKRWRHYLMGRHFLIRTDQRSLKYLMEQREVGPEYQKWMYKLLGFDFEIQYKPGATNKVADALSRELSESTEINMLTSTWTFPLGELDKEIAEDSFIQQVKKDICEEGKHHKGYTMEGGKLMYKGRLVIPQKSELIPKLLKEFHDSVMGGHAGELRTYQRLAAEWYWVGMRKSVQKHVQACVVCQTQKALTTHPAGLLQPLPLPSQVWDEISMDFIEGLPNSHGYNAILVVVDRLTKYSHFIAVKHPFSATTIAAIFIKEVVRLHGFPSSIVSDRDKVFMSLFWRELFRLQGTQLLRSTAYHPQTDGQTEIVNKSVEMYLRCFIHGKPRSWSQWLPWAEFWHNTAYHTASKITPFKALYGRDPPRVIRVQQGQTGVLAVEEQLLERDATLDDLKGHLLQAQQKMKTDADKGRKDVSYEEGEWVYLKLQPYRQRSVTNRPFQKLAARFYGPFVIIKKIGAVAYHLQLPEDARIHPVFHVSQLKKAIGNQSAYPKLPTHLMEDMRLDWEPEALLGVRTKQEDTGRRTEVLIKWKGVPDFDSTWEDFTTIQGTFPDFDLEDKVLLWGQGNVVHPPLHFTYQRKKHKKILKGQGTTITQEDVADMEQGQNGVFGAMMKVNLVNDGPVTMQLESPNSSRCTNDVAEPEKTSN</sequence>
<feature type="compositionally biased region" description="Gly residues" evidence="16">
    <location>
        <begin position="102"/>
        <end position="119"/>
    </location>
</feature>
<dbReference type="Gene3D" id="3.30.420.10">
    <property type="entry name" value="Ribonuclease H-like superfamily/Ribonuclease H"/>
    <property type="match status" value="1"/>
</dbReference>
<keyword evidence="11" id="KW-0695">RNA-directed DNA polymerase</keyword>
<dbReference type="GO" id="GO:0004519">
    <property type="term" value="F:endonuclease activity"/>
    <property type="evidence" value="ECO:0007669"/>
    <property type="project" value="UniProtKB-KW"/>
</dbReference>
<feature type="domain" description="Chromo" evidence="17">
    <location>
        <begin position="1488"/>
        <end position="1535"/>
    </location>
</feature>
<dbReference type="Pfam" id="PF02580">
    <property type="entry name" value="Tyr_Deacylase"/>
    <property type="match status" value="1"/>
</dbReference>
<feature type="region of interest" description="Disordered" evidence="16">
    <location>
        <begin position="328"/>
        <end position="352"/>
    </location>
</feature>
<keyword evidence="21" id="KW-1185">Reference proteome</keyword>
<evidence type="ECO:0000256" key="2">
    <source>
        <dbReference type="ARBA" id="ARBA00022679"/>
    </source>
</evidence>
<dbReference type="InterPro" id="IPR056924">
    <property type="entry name" value="SH3_Tf2-1"/>
</dbReference>
<dbReference type="Pfam" id="PF03732">
    <property type="entry name" value="Retrotrans_gag"/>
    <property type="match status" value="1"/>
</dbReference>
<evidence type="ECO:0000256" key="11">
    <source>
        <dbReference type="ARBA" id="ARBA00022918"/>
    </source>
</evidence>
<dbReference type="PANTHER" id="PTHR37984:SF5">
    <property type="entry name" value="PROTEIN NYNRIN-LIKE"/>
    <property type="match status" value="1"/>
</dbReference>
<dbReference type="SUPFAM" id="SSF54160">
    <property type="entry name" value="Chromo domain-like"/>
    <property type="match status" value="1"/>
</dbReference>
<dbReference type="FunFam" id="1.10.340.70:FF:000001">
    <property type="entry name" value="Retrovirus-related Pol polyprotein from transposon gypsy-like Protein"/>
    <property type="match status" value="1"/>
</dbReference>
<dbReference type="Gene3D" id="2.40.70.10">
    <property type="entry name" value="Acid Proteases"/>
    <property type="match status" value="1"/>
</dbReference>
<evidence type="ECO:0000256" key="15">
    <source>
        <dbReference type="ARBA" id="ARBA00023268"/>
    </source>
</evidence>
<feature type="compositionally biased region" description="Polar residues" evidence="16">
    <location>
        <begin position="1608"/>
        <end position="1618"/>
    </location>
</feature>
<dbReference type="InterPro" id="IPR041588">
    <property type="entry name" value="Integrase_H2C2"/>
</dbReference>
<dbReference type="CDD" id="cd00303">
    <property type="entry name" value="retropepsin_like"/>
    <property type="match status" value="1"/>
</dbReference>
<dbReference type="GO" id="GO:0006310">
    <property type="term" value="P:DNA recombination"/>
    <property type="evidence" value="ECO:0007669"/>
    <property type="project" value="UniProtKB-KW"/>
</dbReference>
<dbReference type="FunFam" id="3.10.10.10:FF:000007">
    <property type="entry name" value="Retrovirus-related Pol polyprotein from transposon 17.6-like Protein"/>
    <property type="match status" value="1"/>
</dbReference>
<keyword evidence="6" id="KW-0064">Aspartyl protease</keyword>
<evidence type="ECO:0000259" key="19">
    <source>
        <dbReference type="PROSITE" id="PS50994"/>
    </source>
</evidence>
<dbReference type="Pfam" id="PF24626">
    <property type="entry name" value="SH3_Tf2-1"/>
    <property type="match status" value="1"/>
</dbReference>
<dbReference type="Gene3D" id="2.40.50.40">
    <property type="match status" value="1"/>
</dbReference>
<feature type="region of interest" description="Disordered" evidence="16">
    <location>
        <begin position="1608"/>
        <end position="1629"/>
    </location>
</feature>
<dbReference type="PROSITE" id="PS50994">
    <property type="entry name" value="INTEGRASE"/>
    <property type="match status" value="1"/>
</dbReference>
<keyword evidence="1" id="KW-0645">Protease</keyword>
<dbReference type="InterPro" id="IPR050951">
    <property type="entry name" value="Retrovirus_Pol_polyprotein"/>
</dbReference>
<evidence type="ECO:0000313" key="20">
    <source>
        <dbReference type="EMBL" id="KAJ0228165.1"/>
    </source>
</evidence>
<dbReference type="InterPro" id="IPR005162">
    <property type="entry name" value="Retrotrans_gag_dom"/>
</dbReference>
<dbReference type="InterPro" id="IPR023509">
    <property type="entry name" value="DTD-like_sf"/>
</dbReference>
<keyword evidence="10" id="KW-0229">DNA integration</keyword>
<dbReference type="GO" id="GO:0004190">
    <property type="term" value="F:aspartic-type endopeptidase activity"/>
    <property type="evidence" value="ECO:0007669"/>
    <property type="project" value="UniProtKB-KW"/>
</dbReference>
<dbReference type="InterPro" id="IPR000477">
    <property type="entry name" value="RT_dom"/>
</dbReference>
<evidence type="ECO:0000256" key="5">
    <source>
        <dbReference type="ARBA" id="ARBA00022723"/>
    </source>
</evidence>
<evidence type="ECO:0000256" key="6">
    <source>
        <dbReference type="ARBA" id="ARBA00022750"/>
    </source>
</evidence>
<dbReference type="InterPro" id="IPR003732">
    <property type="entry name" value="Daa-tRNA_deacyls_DTD"/>
</dbReference>
<dbReference type="SUPFAM" id="SSF56672">
    <property type="entry name" value="DNA/RNA polymerases"/>
    <property type="match status" value="1"/>
</dbReference>
<dbReference type="InterPro" id="IPR036397">
    <property type="entry name" value="RNaseH_sf"/>
</dbReference>
<proteinExistence type="predicted"/>
<dbReference type="InterPro" id="IPR016197">
    <property type="entry name" value="Chromo-like_dom_sf"/>
</dbReference>
<dbReference type="PROSITE" id="PS50013">
    <property type="entry name" value="CHROMO_2"/>
    <property type="match status" value="1"/>
</dbReference>
<dbReference type="Gene3D" id="3.10.20.370">
    <property type="match status" value="1"/>
</dbReference>
<dbReference type="InterPro" id="IPR021109">
    <property type="entry name" value="Peptidase_aspartic_dom_sf"/>
</dbReference>
<evidence type="ECO:0000259" key="17">
    <source>
        <dbReference type="PROSITE" id="PS50013"/>
    </source>
</evidence>
<dbReference type="InterPro" id="IPR023780">
    <property type="entry name" value="Chromo_domain"/>
</dbReference>
<feature type="compositionally biased region" description="Basic and acidic residues" evidence="16">
    <location>
        <begin position="77"/>
        <end position="86"/>
    </location>
</feature>
<dbReference type="Pfam" id="PF08284">
    <property type="entry name" value="RVP_2"/>
    <property type="match status" value="1"/>
</dbReference>
<keyword evidence="14" id="KW-0233">DNA recombination</keyword>
<evidence type="ECO:0000256" key="9">
    <source>
        <dbReference type="ARBA" id="ARBA00022842"/>
    </source>
</evidence>
<evidence type="ECO:0000256" key="13">
    <source>
        <dbReference type="ARBA" id="ARBA00023125"/>
    </source>
</evidence>
<evidence type="ECO:0000313" key="21">
    <source>
        <dbReference type="Proteomes" id="UP000235145"/>
    </source>
</evidence>
<dbReference type="GO" id="GO:0005737">
    <property type="term" value="C:cytoplasm"/>
    <property type="evidence" value="ECO:0007669"/>
    <property type="project" value="InterPro"/>
</dbReference>
<dbReference type="InterPro" id="IPR043128">
    <property type="entry name" value="Rev_trsase/Diguanyl_cyclase"/>
</dbReference>
<evidence type="ECO:0000256" key="14">
    <source>
        <dbReference type="ARBA" id="ARBA00023172"/>
    </source>
</evidence>
<keyword evidence="15" id="KW-0511">Multifunctional enzyme</keyword>
<organism evidence="20 21">
    <name type="scientific">Lactuca sativa</name>
    <name type="common">Garden lettuce</name>
    <dbReference type="NCBI Taxonomy" id="4236"/>
    <lineage>
        <taxon>Eukaryota</taxon>
        <taxon>Viridiplantae</taxon>
        <taxon>Streptophyta</taxon>
        <taxon>Embryophyta</taxon>
        <taxon>Tracheophyta</taxon>
        <taxon>Spermatophyta</taxon>
        <taxon>Magnoliopsida</taxon>
        <taxon>eudicotyledons</taxon>
        <taxon>Gunneridae</taxon>
        <taxon>Pentapetalae</taxon>
        <taxon>asterids</taxon>
        <taxon>campanulids</taxon>
        <taxon>Asterales</taxon>
        <taxon>Asteraceae</taxon>
        <taxon>Cichorioideae</taxon>
        <taxon>Cichorieae</taxon>
        <taxon>Lactucinae</taxon>
        <taxon>Lactuca</taxon>
    </lineage>
</organism>
<dbReference type="Pfam" id="PF17921">
    <property type="entry name" value="Integrase_H2C2"/>
    <property type="match status" value="1"/>
</dbReference>
<keyword evidence="7" id="KW-0255">Endonuclease</keyword>
<accession>A0A9R1WSN0</accession>
<keyword evidence="9" id="KW-0460">Magnesium</keyword>
<keyword evidence="13" id="KW-0238">DNA-binding</keyword>
<evidence type="ECO:0000256" key="1">
    <source>
        <dbReference type="ARBA" id="ARBA00022670"/>
    </source>
</evidence>
<evidence type="ECO:0000256" key="4">
    <source>
        <dbReference type="ARBA" id="ARBA00022722"/>
    </source>
</evidence>
<keyword evidence="4" id="KW-0540">Nuclease</keyword>
<dbReference type="InterPro" id="IPR043502">
    <property type="entry name" value="DNA/RNA_pol_sf"/>
</dbReference>
<dbReference type="PROSITE" id="PS50878">
    <property type="entry name" value="RT_POL"/>
    <property type="match status" value="1"/>
</dbReference>
<dbReference type="GO" id="GO:0003887">
    <property type="term" value="F:DNA-directed DNA polymerase activity"/>
    <property type="evidence" value="ECO:0007669"/>
    <property type="project" value="UniProtKB-KW"/>
</dbReference>
<dbReference type="GO" id="GO:0003964">
    <property type="term" value="F:RNA-directed DNA polymerase activity"/>
    <property type="evidence" value="ECO:0007669"/>
    <property type="project" value="UniProtKB-KW"/>
</dbReference>
<evidence type="ECO:0000256" key="10">
    <source>
        <dbReference type="ARBA" id="ARBA00022908"/>
    </source>
</evidence>
<dbReference type="Proteomes" id="UP000235145">
    <property type="component" value="Unassembled WGS sequence"/>
</dbReference>
<evidence type="ECO:0008006" key="22">
    <source>
        <dbReference type="Google" id="ProtNLM"/>
    </source>
</evidence>
<dbReference type="Gene3D" id="1.10.340.70">
    <property type="match status" value="1"/>
</dbReference>
<dbReference type="SUPFAM" id="SSF69500">
    <property type="entry name" value="DTD-like"/>
    <property type="match status" value="1"/>
</dbReference>
<gene>
    <name evidence="20" type="ORF">LSAT_V11C100046520</name>
</gene>
<keyword evidence="8" id="KW-0378">Hydrolase</keyword>
<name>A0A9R1WSN0_LACSA</name>
<dbReference type="Pfam" id="PF00385">
    <property type="entry name" value="Chromo"/>
    <property type="match status" value="1"/>
</dbReference>
<evidence type="ECO:0000256" key="12">
    <source>
        <dbReference type="ARBA" id="ARBA00022932"/>
    </source>
</evidence>
<evidence type="ECO:0000259" key="18">
    <source>
        <dbReference type="PROSITE" id="PS50878"/>
    </source>
</evidence>
<dbReference type="SUPFAM" id="SSF50630">
    <property type="entry name" value="Acid proteases"/>
    <property type="match status" value="1"/>
</dbReference>
<dbReference type="GO" id="GO:0006508">
    <property type="term" value="P:proteolysis"/>
    <property type="evidence" value="ECO:0007669"/>
    <property type="project" value="UniProtKB-KW"/>
</dbReference>
<keyword evidence="12" id="KW-0239">DNA-directed DNA polymerase</keyword>
<feature type="domain" description="Reverse transcriptase" evidence="18">
    <location>
        <begin position="662"/>
        <end position="841"/>
    </location>
</feature>